<dbReference type="InterPro" id="IPR003961">
    <property type="entry name" value="FN3_dom"/>
</dbReference>
<accession>W5MJJ8</accession>
<dbReference type="Gene3D" id="2.60.40.10">
    <property type="entry name" value="Immunoglobulins"/>
    <property type="match status" value="5"/>
</dbReference>
<dbReference type="SUPFAM" id="SSF49265">
    <property type="entry name" value="Fibronectin type III"/>
    <property type="match status" value="3"/>
</dbReference>
<protein>
    <recommendedName>
        <fullName evidence="11">Fibronectin type-III domain-containing protein</fullName>
    </recommendedName>
</protein>
<evidence type="ECO:0000259" key="11">
    <source>
        <dbReference type="PROSITE" id="PS50853"/>
    </source>
</evidence>
<name>W5MJJ8_LEPOC</name>
<feature type="domain" description="Fibronectin type-III" evidence="11">
    <location>
        <begin position="520"/>
        <end position="619"/>
    </location>
</feature>
<evidence type="ECO:0000256" key="5">
    <source>
        <dbReference type="ARBA" id="ARBA00022737"/>
    </source>
</evidence>
<evidence type="ECO:0000256" key="6">
    <source>
        <dbReference type="ARBA" id="ARBA00022989"/>
    </source>
</evidence>
<dbReference type="GeneTree" id="ENSGT00940000159829"/>
<dbReference type="GO" id="GO:0004896">
    <property type="term" value="F:cytokine receptor activity"/>
    <property type="evidence" value="ECO:0000318"/>
    <property type="project" value="GO_Central"/>
</dbReference>
<proteinExistence type="inferred from homology"/>
<dbReference type="SMART" id="SM00060">
    <property type="entry name" value="FN3"/>
    <property type="match status" value="3"/>
</dbReference>
<keyword evidence="9" id="KW-0325">Glycoprotein</keyword>
<dbReference type="GO" id="GO:0009897">
    <property type="term" value="C:external side of plasma membrane"/>
    <property type="evidence" value="ECO:0000318"/>
    <property type="project" value="GO_Central"/>
</dbReference>
<feature type="domain" description="Fibronectin type-III" evidence="11">
    <location>
        <begin position="130"/>
        <end position="219"/>
    </location>
</feature>
<dbReference type="GO" id="GO:0043524">
    <property type="term" value="P:negative regulation of neuron apoptotic process"/>
    <property type="evidence" value="ECO:0000318"/>
    <property type="project" value="GO_Central"/>
</dbReference>
<dbReference type="GO" id="GO:0008284">
    <property type="term" value="P:positive regulation of cell population proliferation"/>
    <property type="evidence" value="ECO:0000318"/>
    <property type="project" value="GO_Central"/>
</dbReference>
<feature type="transmembrane region" description="Helical" evidence="10">
    <location>
        <begin position="625"/>
        <end position="646"/>
    </location>
</feature>
<dbReference type="Proteomes" id="UP000018468">
    <property type="component" value="Linkage group LG10"/>
</dbReference>
<sequence length="705" mass="80448">MGDVDDFCLPFLLERWSCCCLFFNFAVNLLSRTGCIEVVCHGIVQIEPKPIFLMGSNITVLCHSYKANCNERLVIYLNETEQKPLEKLNCSTVKLQLTNFRAPHSTVVCKKNTLETVCGQNIEPGYPPDKPTNLNCVARRNSKNMTCSWQKGRKTHINTVYTVTFQHKNRSKTFSITKDHIQVPLSSVEKDIEYMVSVKAYNLLGEALSDVLLLTVNNIVIPDPPTITKIDFVNSSQAAVVHWNTSVTSELFSINVRYRTARHGREWVEEQENEPKKDKIVLKGFQPFKCYEFQIRSCRSKMNSSCSVWSLLYWERSPEAAPSRKLDVWRILGRTWANGTQTVTILWKALSPEDSRGVIRGYQVSYQEHGKEPVILTCDANETQYQVIIPATVNSLLVTTFTSAGSSPAAELILGQKGKCWSFFNISGAPKITNLISAGNYLCLTWDSNCCHSESLLWYIVEWHREDQNIQWRKVETKHNSTCMEANEPGIKFRISLYGVAAKGETQPAYSEIYAKEEKPQAGPQISLLKTEGESIHIKWDEIPLHQQRGFITQYTIYLRDRDSSECFLLEVVIQGNVSRERWLEKLDSGFIYIFYMTASTLAGEGPPGEELIYQPLGSMLDITMVFGIIVAATILVGILANLMFWNCVRKRIKRIWALRGPRWLIEKFPKVENSNVIKLLQEKERNYSDSSWLSTYSDPPITRV</sequence>
<dbReference type="InterPro" id="IPR013783">
    <property type="entry name" value="Ig-like_fold"/>
</dbReference>
<evidence type="ECO:0000313" key="13">
    <source>
        <dbReference type="Proteomes" id="UP000018468"/>
    </source>
</evidence>
<keyword evidence="4" id="KW-0732">Signal</keyword>
<dbReference type="OMA" id="CIAWGPE"/>
<keyword evidence="8" id="KW-0675">Receptor</keyword>
<dbReference type="Ensembl" id="ENSLOCT00000008567.1">
    <property type="protein sequence ID" value="ENSLOCP00000008557.1"/>
    <property type="gene ID" value="ENSLOCG00000007069.1"/>
</dbReference>
<feature type="domain" description="Fibronectin type-III" evidence="11">
    <location>
        <begin position="224"/>
        <end position="320"/>
    </location>
</feature>
<comment type="similarity">
    <text evidence="2">Belongs to the type I cytokine receptor family. Type 2 subfamily.</text>
</comment>
<dbReference type="Pfam" id="PF00041">
    <property type="entry name" value="fn3"/>
    <property type="match status" value="1"/>
</dbReference>
<organism evidence="12 13">
    <name type="scientific">Lepisosteus oculatus</name>
    <name type="common">Spotted gar</name>
    <dbReference type="NCBI Taxonomy" id="7918"/>
    <lineage>
        <taxon>Eukaryota</taxon>
        <taxon>Metazoa</taxon>
        <taxon>Chordata</taxon>
        <taxon>Craniata</taxon>
        <taxon>Vertebrata</taxon>
        <taxon>Euteleostomi</taxon>
        <taxon>Actinopterygii</taxon>
        <taxon>Neopterygii</taxon>
        <taxon>Holostei</taxon>
        <taxon>Semionotiformes</taxon>
        <taxon>Lepisosteidae</taxon>
        <taxon>Lepisosteus</taxon>
    </lineage>
</organism>
<evidence type="ECO:0000256" key="4">
    <source>
        <dbReference type="ARBA" id="ARBA00022729"/>
    </source>
</evidence>
<evidence type="ECO:0000256" key="3">
    <source>
        <dbReference type="ARBA" id="ARBA00022692"/>
    </source>
</evidence>
<reference evidence="13" key="1">
    <citation type="submission" date="2011-12" db="EMBL/GenBank/DDBJ databases">
        <title>The Draft Genome of Lepisosteus oculatus.</title>
        <authorList>
            <consortium name="The Broad Institute Genome Assembly &amp; Analysis Group"/>
            <consortium name="Computational R&amp;D Group"/>
            <consortium name="and Sequencing Platform"/>
            <person name="Di Palma F."/>
            <person name="Alfoldi J."/>
            <person name="Johnson J."/>
            <person name="Berlin A."/>
            <person name="Gnerre S."/>
            <person name="Jaffe D."/>
            <person name="MacCallum I."/>
            <person name="Young S."/>
            <person name="Walker B.J."/>
            <person name="Lander E.S."/>
            <person name="Lindblad-Toh K."/>
        </authorList>
    </citation>
    <scope>NUCLEOTIDE SEQUENCE [LARGE SCALE GENOMIC DNA]</scope>
</reference>
<dbReference type="PANTHER" id="PTHR48423">
    <property type="entry name" value="INTERLEUKIN-27 RECEPTOR SUBUNIT ALPHA"/>
    <property type="match status" value="1"/>
</dbReference>
<evidence type="ECO:0000256" key="10">
    <source>
        <dbReference type="SAM" id="Phobius"/>
    </source>
</evidence>
<dbReference type="PROSITE" id="PS50853">
    <property type="entry name" value="FN3"/>
    <property type="match status" value="3"/>
</dbReference>
<evidence type="ECO:0000256" key="1">
    <source>
        <dbReference type="ARBA" id="ARBA00004479"/>
    </source>
</evidence>
<keyword evidence="13" id="KW-1185">Reference proteome</keyword>
<dbReference type="eggNOG" id="ENOG502QUIH">
    <property type="taxonomic scope" value="Eukaryota"/>
</dbReference>
<reference evidence="12" key="3">
    <citation type="submission" date="2025-09" db="UniProtKB">
        <authorList>
            <consortium name="Ensembl"/>
        </authorList>
    </citation>
    <scope>IDENTIFICATION</scope>
</reference>
<dbReference type="Bgee" id="ENSLOCG00000007069">
    <property type="expression patterns" value="Expressed in pharyngeal gill and 6 other cell types or tissues"/>
</dbReference>
<dbReference type="GO" id="GO:0043235">
    <property type="term" value="C:receptor complex"/>
    <property type="evidence" value="ECO:0000318"/>
    <property type="project" value="GO_Central"/>
</dbReference>
<evidence type="ECO:0000256" key="7">
    <source>
        <dbReference type="ARBA" id="ARBA00023136"/>
    </source>
</evidence>
<dbReference type="InParanoid" id="W5MJJ8"/>
<keyword evidence="3 10" id="KW-0812">Transmembrane</keyword>
<keyword evidence="6 10" id="KW-1133">Transmembrane helix</keyword>
<dbReference type="GO" id="GO:0097058">
    <property type="term" value="C:CRLF-CLCF1 complex"/>
    <property type="evidence" value="ECO:0000318"/>
    <property type="project" value="GO_Central"/>
</dbReference>
<dbReference type="HOGENOM" id="CLU_016653_0_0_1"/>
<dbReference type="GO" id="GO:0019221">
    <property type="term" value="P:cytokine-mediated signaling pathway"/>
    <property type="evidence" value="ECO:0000318"/>
    <property type="project" value="GO_Central"/>
</dbReference>
<keyword evidence="5" id="KW-0677">Repeat</keyword>
<evidence type="ECO:0000256" key="2">
    <source>
        <dbReference type="ARBA" id="ARBA00008921"/>
    </source>
</evidence>
<dbReference type="PANTHER" id="PTHR48423:SF2">
    <property type="entry name" value="INTERLEUKIN-12 RECEPTOR SUBUNIT BETA-2"/>
    <property type="match status" value="1"/>
</dbReference>
<dbReference type="FunCoup" id="W5MJJ8">
    <property type="interactions" value="55"/>
</dbReference>
<dbReference type="CDD" id="cd00063">
    <property type="entry name" value="FN3"/>
    <property type="match status" value="4"/>
</dbReference>
<comment type="subcellular location">
    <subcellularLocation>
        <location evidence="1">Membrane</location>
        <topology evidence="1">Single-pass type I membrane protein</topology>
    </subcellularLocation>
</comment>
<evidence type="ECO:0000256" key="9">
    <source>
        <dbReference type="ARBA" id="ARBA00023180"/>
    </source>
</evidence>
<dbReference type="AlphaFoldDB" id="W5MJJ8"/>
<dbReference type="STRING" id="7918.ENSLOCP00000008557"/>
<dbReference type="GO" id="GO:0019955">
    <property type="term" value="F:cytokine binding"/>
    <property type="evidence" value="ECO:0000318"/>
    <property type="project" value="GO_Central"/>
</dbReference>
<dbReference type="EMBL" id="AHAT01015973">
    <property type="status" value="NOT_ANNOTATED_CDS"/>
    <property type="molecule type" value="Genomic_DNA"/>
</dbReference>
<keyword evidence="7 10" id="KW-0472">Membrane</keyword>
<dbReference type="InterPro" id="IPR052672">
    <property type="entry name" value="Type1_Cytokine_Rcpt_Type2"/>
</dbReference>
<reference evidence="12" key="2">
    <citation type="submission" date="2025-08" db="UniProtKB">
        <authorList>
            <consortium name="Ensembl"/>
        </authorList>
    </citation>
    <scope>IDENTIFICATION</scope>
</reference>
<evidence type="ECO:0000313" key="12">
    <source>
        <dbReference type="Ensembl" id="ENSLOCP00000008557.1"/>
    </source>
</evidence>
<dbReference type="InterPro" id="IPR036116">
    <property type="entry name" value="FN3_sf"/>
</dbReference>
<evidence type="ECO:0000256" key="8">
    <source>
        <dbReference type="ARBA" id="ARBA00023170"/>
    </source>
</evidence>